<dbReference type="Gene3D" id="3.30.565.40">
    <property type="entry name" value="Fervidobacterium nodosum Rt17-B1 like"/>
    <property type="match status" value="1"/>
</dbReference>
<dbReference type="OrthoDB" id="5637at2"/>
<dbReference type="InterPro" id="IPR037126">
    <property type="entry name" value="PdaC/RsiV-like_sf"/>
</dbReference>
<dbReference type="Gene3D" id="3.90.640.20">
    <property type="entry name" value="Heat-shock cognate protein, ATPase"/>
    <property type="match status" value="1"/>
</dbReference>
<comment type="caution">
    <text evidence="3">The sequence shown here is derived from an EMBL/GenBank/DDBJ whole genome shotgun (WGS) entry which is preliminary data.</text>
</comment>
<dbReference type="PATRIC" id="fig|1212489.4.peg.1302"/>
<reference evidence="3 4" key="1">
    <citation type="submission" date="2015-11" db="EMBL/GenBank/DDBJ databases">
        <title>Genomic analysis of 38 Legionella species identifies large and diverse effector repertoires.</title>
        <authorList>
            <person name="Burstein D."/>
            <person name="Amaro F."/>
            <person name="Zusman T."/>
            <person name="Lifshitz Z."/>
            <person name="Cohen O."/>
            <person name="Gilbert J.A."/>
            <person name="Pupko T."/>
            <person name="Shuman H.A."/>
            <person name="Segal G."/>
        </authorList>
    </citation>
    <scope>NUCLEOTIDE SEQUENCE [LARGE SCALE GENOMIC DNA]</scope>
    <source>
        <strain evidence="3 4">ATCC 700990</strain>
    </source>
</reference>
<dbReference type="GO" id="GO:0045493">
    <property type="term" value="P:xylan catabolic process"/>
    <property type="evidence" value="ECO:0007669"/>
    <property type="project" value="UniProtKB-KW"/>
</dbReference>
<feature type="domain" description="DUF3298" evidence="2">
    <location>
        <begin position="131"/>
        <end position="205"/>
    </location>
</feature>
<dbReference type="Proteomes" id="UP000054736">
    <property type="component" value="Unassembled WGS sequence"/>
</dbReference>
<keyword evidence="1" id="KW-0732">Signal</keyword>
<keyword evidence="3" id="KW-0858">Xylan degradation</keyword>
<proteinExistence type="predicted"/>
<keyword evidence="3" id="KW-0119">Carbohydrate metabolism</keyword>
<keyword evidence="3" id="KW-0326">Glycosidase</keyword>
<keyword evidence="4" id="KW-1185">Reference proteome</keyword>
<keyword evidence="3" id="KW-0378">Hydrolase</keyword>
<name>A0A0W0SW82_9GAMM</name>
<dbReference type="Pfam" id="PF11738">
    <property type="entry name" value="DUF3298"/>
    <property type="match status" value="1"/>
</dbReference>
<sequence length="225" mass="25392">MKRLIYATILLCFSLGSWALVPKTVEIKKETAEMDLQIKYPQGFADKSIDTAVLTLIEALQKVDTPKNEAKLPADVPGKNSLYIDYKTQFQNKQALSLLFSISTYSRGAAHPANQVKSLNFLKGLVVNLEQLFKPNSDYLTKIAALSRESIMKKKISDKDWVTKGTQPTAENYKNWFFTKNGLAIVFDTYQVAAYVYGPQTVEISKVELKNFLRPEVVNAVWGNR</sequence>
<keyword evidence="3" id="KW-0624">Polysaccharide degradation</keyword>
<gene>
    <name evidence="3" type="primary">yjeA</name>
    <name evidence="3" type="ORF">Ldro_1237</name>
</gene>
<protein>
    <submittedName>
        <fullName evidence="3">Endo-1,4-beta-xylanase-like protein</fullName>
    </submittedName>
</protein>
<accession>A0A0W0SW82</accession>
<feature type="signal peptide" evidence="1">
    <location>
        <begin position="1"/>
        <end position="19"/>
    </location>
</feature>
<dbReference type="GO" id="GO:0016798">
    <property type="term" value="F:hydrolase activity, acting on glycosyl bonds"/>
    <property type="evidence" value="ECO:0007669"/>
    <property type="project" value="UniProtKB-KW"/>
</dbReference>
<dbReference type="InterPro" id="IPR021729">
    <property type="entry name" value="DUF3298"/>
</dbReference>
<evidence type="ECO:0000259" key="2">
    <source>
        <dbReference type="Pfam" id="PF11738"/>
    </source>
</evidence>
<evidence type="ECO:0000256" key="1">
    <source>
        <dbReference type="SAM" id="SignalP"/>
    </source>
</evidence>
<evidence type="ECO:0000313" key="4">
    <source>
        <dbReference type="Proteomes" id="UP000054736"/>
    </source>
</evidence>
<evidence type="ECO:0000313" key="3">
    <source>
        <dbReference type="EMBL" id="KTC87618.1"/>
    </source>
</evidence>
<dbReference type="STRING" id="1212489.Ldro_1237"/>
<dbReference type="AlphaFoldDB" id="A0A0W0SW82"/>
<dbReference type="EMBL" id="LNXY01000020">
    <property type="protein sequence ID" value="KTC87618.1"/>
    <property type="molecule type" value="Genomic_DNA"/>
</dbReference>
<feature type="chain" id="PRO_5006912435" evidence="1">
    <location>
        <begin position="20"/>
        <end position="225"/>
    </location>
</feature>
<organism evidence="3 4">
    <name type="scientific">Legionella drozanskii LLAP-1</name>
    <dbReference type="NCBI Taxonomy" id="1212489"/>
    <lineage>
        <taxon>Bacteria</taxon>
        <taxon>Pseudomonadati</taxon>
        <taxon>Pseudomonadota</taxon>
        <taxon>Gammaproteobacteria</taxon>
        <taxon>Legionellales</taxon>
        <taxon>Legionellaceae</taxon>
        <taxon>Legionella</taxon>
    </lineage>
</organism>
<dbReference type="RefSeq" id="WP_058495541.1">
    <property type="nucleotide sequence ID" value="NZ_CAAAIU010000010.1"/>
</dbReference>